<evidence type="ECO:0000313" key="13">
    <source>
        <dbReference type="EMBL" id="AMF83780.1"/>
    </source>
</evidence>
<dbReference type="InterPro" id="IPR001424">
    <property type="entry name" value="SOD_Cu_Zn_dom"/>
</dbReference>
<dbReference type="RefSeq" id="YP_009229947.1">
    <property type="nucleotide sequence ID" value="NC_029304.2"/>
</dbReference>
<dbReference type="EMBL" id="KU593505">
    <property type="protein sequence ID" value="AMF83780.1"/>
    <property type="molecule type" value="Genomic_DNA"/>
</dbReference>
<feature type="domain" description="Superoxide dismutase copper/zinc binding" evidence="12">
    <location>
        <begin position="11"/>
        <end position="147"/>
    </location>
</feature>
<dbReference type="PANTHER" id="PTHR10003">
    <property type="entry name" value="SUPEROXIDE DISMUTASE CU-ZN -RELATED"/>
    <property type="match status" value="1"/>
</dbReference>
<evidence type="ECO:0000256" key="11">
    <source>
        <dbReference type="ARBA" id="ARBA00049204"/>
    </source>
</evidence>
<dbReference type="PRINTS" id="PR00068">
    <property type="entry name" value="CUZNDISMTASE"/>
</dbReference>
<dbReference type="SMR" id="A0A120L141"/>
<dbReference type="EC" id="1.15.1.1" evidence="4"/>
<evidence type="ECO:0000256" key="2">
    <source>
        <dbReference type="ARBA" id="ARBA00001947"/>
    </source>
</evidence>
<dbReference type="Gene3D" id="2.60.40.200">
    <property type="entry name" value="Superoxide dismutase, copper/zinc binding domain"/>
    <property type="match status" value="1"/>
</dbReference>
<evidence type="ECO:0000256" key="6">
    <source>
        <dbReference type="ARBA" id="ARBA00022833"/>
    </source>
</evidence>
<keyword evidence="9" id="KW-0186">Copper</keyword>
<organism evidence="13 14">
    <name type="scientific">Cnaphalocrocis medinalis granulovirus</name>
    <dbReference type="NCBI Taxonomy" id="1750712"/>
    <lineage>
        <taxon>Viruses</taxon>
        <taxon>Viruses incertae sedis</taxon>
        <taxon>Naldaviricetes</taxon>
        <taxon>Lefavirales</taxon>
        <taxon>Baculoviridae</taxon>
        <taxon>Betabaculovirus</taxon>
        <taxon>Betabaculovirus cnamedinalis</taxon>
    </lineage>
</organism>
<dbReference type="GO" id="GO:0004784">
    <property type="term" value="F:superoxide dismutase activity"/>
    <property type="evidence" value="ECO:0007669"/>
    <property type="project" value="UniProtKB-EC"/>
</dbReference>
<proteinExistence type="inferred from homology"/>
<keyword evidence="6" id="KW-0862">Zinc</keyword>
<evidence type="ECO:0000256" key="7">
    <source>
        <dbReference type="ARBA" id="ARBA00022862"/>
    </source>
</evidence>
<dbReference type="OrthoDB" id="15673at10239"/>
<dbReference type="Pfam" id="PF00080">
    <property type="entry name" value="Sod_Cu"/>
    <property type="match status" value="1"/>
</dbReference>
<evidence type="ECO:0000256" key="8">
    <source>
        <dbReference type="ARBA" id="ARBA00023002"/>
    </source>
</evidence>
<evidence type="ECO:0000256" key="1">
    <source>
        <dbReference type="ARBA" id="ARBA00001935"/>
    </source>
</evidence>
<dbReference type="Proteomes" id="UP000202719">
    <property type="component" value="Segment"/>
</dbReference>
<dbReference type="CDD" id="cd00305">
    <property type="entry name" value="Cu-Zn_Superoxide_Dismutase"/>
    <property type="match status" value="1"/>
</dbReference>
<comment type="catalytic activity">
    <reaction evidence="11">
        <text>2 superoxide + 2 H(+) = H2O2 + O2</text>
        <dbReference type="Rhea" id="RHEA:20696"/>
        <dbReference type="ChEBI" id="CHEBI:15378"/>
        <dbReference type="ChEBI" id="CHEBI:15379"/>
        <dbReference type="ChEBI" id="CHEBI:16240"/>
        <dbReference type="ChEBI" id="CHEBI:18421"/>
        <dbReference type="EC" id="1.15.1.1"/>
    </reaction>
</comment>
<gene>
    <name evidence="13" type="primary">sod</name>
</gene>
<dbReference type="FunFam" id="2.60.40.200:FF:000013">
    <property type="entry name" value="Superoxide dismutase [Cu-Zn]"/>
    <property type="match status" value="1"/>
</dbReference>
<keyword evidence="10" id="KW-1015">Disulfide bond</keyword>
<evidence type="ECO:0000313" key="14">
    <source>
        <dbReference type="Proteomes" id="UP000202719"/>
    </source>
</evidence>
<protein>
    <recommendedName>
        <fullName evidence="4">superoxide dismutase</fullName>
        <ecNumber evidence="4">1.15.1.1</ecNumber>
    </recommendedName>
</protein>
<evidence type="ECO:0000256" key="9">
    <source>
        <dbReference type="ARBA" id="ARBA00023008"/>
    </source>
</evidence>
<keyword evidence="8" id="KW-0560">Oxidoreductase</keyword>
<dbReference type="GO" id="GO:0005507">
    <property type="term" value="F:copper ion binding"/>
    <property type="evidence" value="ECO:0007669"/>
    <property type="project" value="InterPro"/>
</dbReference>
<reference evidence="13 14" key="1">
    <citation type="journal article" date="2015" name="Virol. Sin.">
        <title>Genome sequencing and analysis of a granulovirus isolated from the Asiatic rice leafroller, Cnaphalocrocis medinalis.</title>
        <authorList>
            <person name="Zhang S."/>
            <person name="Zhu Z."/>
            <person name="Sun S."/>
            <person name="Chen Q."/>
            <person name="Deng F."/>
            <person name="Yang K."/>
        </authorList>
    </citation>
    <scope>NUCLEOTIDE SEQUENCE [LARGE SCALE GENOMIC DNA]</scope>
    <source>
        <strain evidence="13 14">Enping</strain>
    </source>
</reference>
<dbReference type="InterPro" id="IPR024134">
    <property type="entry name" value="SOD_Cu/Zn_/chaperone"/>
</dbReference>
<comment type="similarity">
    <text evidence="3">Belongs to the Cu-Zn superoxide dismutase family.</text>
</comment>
<evidence type="ECO:0000259" key="12">
    <source>
        <dbReference type="Pfam" id="PF00080"/>
    </source>
</evidence>
<keyword evidence="14" id="KW-1185">Reference proteome</keyword>
<dbReference type="InterPro" id="IPR018152">
    <property type="entry name" value="SOD_Cu/Zn_BS"/>
</dbReference>
<accession>A0A120L141</accession>
<evidence type="ECO:0000256" key="10">
    <source>
        <dbReference type="ARBA" id="ARBA00023157"/>
    </source>
</evidence>
<evidence type="ECO:0000256" key="4">
    <source>
        <dbReference type="ARBA" id="ARBA00012682"/>
    </source>
</evidence>
<comment type="cofactor">
    <cofactor evidence="1">
        <name>Cu cation</name>
        <dbReference type="ChEBI" id="CHEBI:23378"/>
    </cofactor>
</comment>
<dbReference type="GeneID" id="26855055"/>
<sequence length="166" mass="18117">MKAVCVLSGDVTGVIEFRQEHPTFFTYVTGDMHNLPKGYHGFHIHEFGDVTNGCTSAGEHFNPFHQDHGGPKDAIRHMGDLGNVYSHGQNTITHVDIIDDMITLFGPYNILGRSLVVHAMMDDYGRGDNDFSKITGNAGGRLGCGVIGVKSVVNVFIDNKILSKTI</sequence>
<comment type="cofactor">
    <cofactor evidence="2">
        <name>Zn(2+)</name>
        <dbReference type="ChEBI" id="CHEBI:29105"/>
    </cofactor>
</comment>
<evidence type="ECO:0000256" key="3">
    <source>
        <dbReference type="ARBA" id="ARBA00010457"/>
    </source>
</evidence>
<dbReference type="PROSITE" id="PS00087">
    <property type="entry name" value="SOD_CU_ZN_1"/>
    <property type="match status" value="1"/>
</dbReference>
<keyword evidence="7" id="KW-0049">Antioxidant</keyword>
<dbReference type="SUPFAM" id="SSF49329">
    <property type="entry name" value="Cu,Zn superoxide dismutase-like"/>
    <property type="match status" value="1"/>
</dbReference>
<keyword evidence="5" id="KW-0479">Metal-binding</keyword>
<dbReference type="PROSITE" id="PS00332">
    <property type="entry name" value="SOD_CU_ZN_2"/>
    <property type="match status" value="1"/>
</dbReference>
<name>A0A120L141_9BBAC</name>
<dbReference type="InterPro" id="IPR036423">
    <property type="entry name" value="SOD-like_Cu/Zn_dom_sf"/>
</dbReference>
<dbReference type="KEGG" id="vg:26855055"/>
<evidence type="ECO:0000256" key="5">
    <source>
        <dbReference type="ARBA" id="ARBA00022723"/>
    </source>
</evidence>